<dbReference type="Proteomes" id="UP000479000">
    <property type="component" value="Unassembled WGS sequence"/>
</dbReference>
<evidence type="ECO:0000313" key="3">
    <source>
        <dbReference type="Proteomes" id="UP000479000"/>
    </source>
</evidence>
<feature type="compositionally biased region" description="Polar residues" evidence="1">
    <location>
        <begin position="41"/>
        <end position="52"/>
    </location>
</feature>
<dbReference type="AlphaFoldDB" id="A0A6H5GQ98"/>
<feature type="region of interest" description="Disordered" evidence="1">
    <location>
        <begin position="41"/>
        <end position="68"/>
    </location>
</feature>
<feature type="non-terminal residue" evidence="2">
    <location>
        <position position="1"/>
    </location>
</feature>
<name>A0A6H5GQ98_9HEMI</name>
<protein>
    <submittedName>
        <fullName evidence="2">Uncharacterized protein</fullName>
    </submittedName>
</protein>
<sequence length="120" mass="12937">VRDIQGLLKPSGGATLPLAPSILAESLVIPGHIGSLTVQVPPNLQNHQSTSPAPAVSPQPRKAGVPMPLPIADPNQVLPTYYIFYNDQFHHPWITDNPDLVALVPSFLKTYLSMFGLPLI</sequence>
<evidence type="ECO:0000313" key="2">
    <source>
        <dbReference type="EMBL" id="CAB0006006.1"/>
    </source>
</evidence>
<dbReference type="EMBL" id="CADCXU010017086">
    <property type="protein sequence ID" value="CAB0006006.1"/>
    <property type="molecule type" value="Genomic_DNA"/>
</dbReference>
<reference evidence="2 3" key="1">
    <citation type="submission" date="2020-02" db="EMBL/GenBank/DDBJ databases">
        <authorList>
            <person name="Ferguson B K."/>
        </authorList>
    </citation>
    <scope>NUCLEOTIDE SEQUENCE [LARGE SCALE GENOMIC DNA]</scope>
</reference>
<evidence type="ECO:0000256" key="1">
    <source>
        <dbReference type="SAM" id="MobiDB-lite"/>
    </source>
</evidence>
<keyword evidence="3" id="KW-1185">Reference proteome</keyword>
<proteinExistence type="predicted"/>
<organism evidence="2 3">
    <name type="scientific">Nesidiocoris tenuis</name>
    <dbReference type="NCBI Taxonomy" id="355587"/>
    <lineage>
        <taxon>Eukaryota</taxon>
        <taxon>Metazoa</taxon>
        <taxon>Ecdysozoa</taxon>
        <taxon>Arthropoda</taxon>
        <taxon>Hexapoda</taxon>
        <taxon>Insecta</taxon>
        <taxon>Pterygota</taxon>
        <taxon>Neoptera</taxon>
        <taxon>Paraneoptera</taxon>
        <taxon>Hemiptera</taxon>
        <taxon>Heteroptera</taxon>
        <taxon>Panheteroptera</taxon>
        <taxon>Cimicomorpha</taxon>
        <taxon>Miridae</taxon>
        <taxon>Dicyphina</taxon>
        <taxon>Nesidiocoris</taxon>
    </lineage>
</organism>
<accession>A0A6H5GQ98</accession>
<gene>
    <name evidence="2" type="ORF">NTEN_LOCUS11483</name>
</gene>